<gene>
    <name evidence="2" type="ORF">CK203_032432</name>
</gene>
<dbReference type="PANTHER" id="PTHR33116">
    <property type="entry name" value="REVERSE TRANSCRIPTASE ZINC-BINDING DOMAIN-CONTAINING PROTEIN-RELATED-RELATED"/>
    <property type="match status" value="1"/>
</dbReference>
<reference evidence="2 3" key="1">
    <citation type="journal article" date="2018" name="PLoS Genet.">
        <title>Population sequencing reveals clonal diversity and ancestral inbreeding in the grapevine cultivar Chardonnay.</title>
        <authorList>
            <person name="Roach M.J."/>
            <person name="Johnson D.L."/>
            <person name="Bohlmann J."/>
            <person name="van Vuuren H.J."/>
            <person name="Jones S.J."/>
            <person name="Pretorius I.S."/>
            <person name="Schmidt S.A."/>
            <person name="Borneman A.R."/>
        </authorList>
    </citation>
    <scope>NUCLEOTIDE SEQUENCE [LARGE SCALE GENOMIC DNA]</scope>
    <source>
        <strain evidence="3">cv. Chardonnay</strain>
        <tissue evidence="2">Leaf</tissue>
    </source>
</reference>
<dbReference type="Proteomes" id="UP000288805">
    <property type="component" value="Unassembled WGS sequence"/>
</dbReference>
<protein>
    <recommendedName>
        <fullName evidence="1">Reverse transcriptase zinc-binding domain-containing protein</fullName>
    </recommendedName>
</protein>
<dbReference type="Pfam" id="PF13966">
    <property type="entry name" value="zf-RVT"/>
    <property type="match status" value="1"/>
</dbReference>
<dbReference type="InterPro" id="IPR026960">
    <property type="entry name" value="RVT-Znf"/>
</dbReference>
<comment type="caution">
    <text evidence="2">The sequence shown here is derived from an EMBL/GenBank/DDBJ whole genome shotgun (WGS) entry which is preliminary data.</text>
</comment>
<name>A0A438I6L9_VITVI</name>
<feature type="domain" description="Reverse transcriptase zinc-binding" evidence="1">
    <location>
        <begin position="121"/>
        <end position="185"/>
    </location>
</feature>
<evidence type="ECO:0000313" key="2">
    <source>
        <dbReference type="EMBL" id="RVW92358.1"/>
    </source>
</evidence>
<dbReference type="EMBL" id="QGNW01000138">
    <property type="protein sequence ID" value="RVW92358.1"/>
    <property type="molecule type" value="Genomic_DNA"/>
</dbReference>
<proteinExistence type="predicted"/>
<dbReference type="PANTHER" id="PTHR33116:SF78">
    <property type="entry name" value="OS12G0587133 PROTEIN"/>
    <property type="match status" value="1"/>
</dbReference>
<evidence type="ECO:0000259" key="1">
    <source>
        <dbReference type="Pfam" id="PF13966"/>
    </source>
</evidence>
<sequence>MGGGNLEGKIHLVKWEVVCTNKNKGGLGLRKLALLNKALLGKWIWRYACDKDNLWKQVITTKYGQEVLDGGQRRLMGRLENVTVEEMWDQNSGQGGWNLKFLRTLMIGSWIWLGFAPCFEGFIWVDRVPTKVAFFAWEATWGKVLTLDRLQIRGLQLPNCCFLCGCEEENVNHILIHCIVVRALWDIVLGWSGFGILPKSDTGFFVFLVYSSNQIHPNVRQSVISSFPHYGHSGIVEAARDLFNQVEGNAGAGVPMLSALKIILLRMLATNVKKEGERGSLSQPYQGLRLPLCSTVDGNGEGGKG</sequence>
<organism evidence="2 3">
    <name type="scientific">Vitis vinifera</name>
    <name type="common">Grape</name>
    <dbReference type="NCBI Taxonomy" id="29760"/>
    <lineage>
        <taxon>Eukaryota</taxon>
        <taxon>Viridiplantae</taxon>
        <taxon>Streptophyta</taxon>
        <taxon>Embryophyta</taxon>
        <taxon>Tracheophyta</taxon>
        <taxon>Spermatophyta</taxon>
        <taxon>Magnoliopsida</taxon>
        <taxon>eudicotyledons</taxon>
        <taxon>Gunneridae</taxon>
        <taxon>Pentapetalae</taxon>
        <taxon>rosids</taxon>
        <taxon>Vitales</taxon>
        <taxon>Vitaceae</taxon>
        <taxon>Viteae</taxon>
        <taxon>Vitis</taxon>
    </lineage>
</organism>
<evidence type="ECO:0000313" key="3">
    <source>
        <dbReference type="Proteomes" id="UP000288805"/>
    </source>
</evidence>
<accession>A0A438I6L9</accession>
<dbReference type="AlphaFoldDB" id="A0A438I6L9"/>